<sequence>MNVKRQFSNVETGDFSNPPFAIIAALLSQIGGSVGKLRLSTIAEDRMSATFKELSDRIGHVGDLYARVHAIERSADWYLLKLTEELGELTAEHLLITGRAKPNADGSGGTREALENEAADLFGQFVLYLRANEIDIEAAMERKWLRHLDQYVALGTEI</sequence>
<organism evidence="1 2">
    <name type="scientific">Rhizobium soli</name>
    <dbReference type="NCBI Taxonomy" id="424798"/>
    <lineage>
        <taxon>Bacteria</taxon>
        <taxon>Pseudomonadati</taxon>
        <taxon>Pseudomonadota</taxon>
        <taxon>Alphaproteobacteria</taxon>
        <taxon>Hyphomicrobiales</taxon>
        <taxon>Rhizobiaceae</taxon>
        <taxon>Rhizobium/Agrobacterium group</taxon>
        <taxon>Rhizobium</taxon>
    </lineage>
</organism>
<reference evidence="1 2" key="1">
    <citation type="submission" date="2020-08" db="EMBL/GenBank/DDBJ databases">
        <title>The Agave Microbiome: Exploring the role of microbial communities in plant adaptations to desert environments.</title>
        <authorList>
            <person name="Partida-Martinez L.P."/>
        </authorList>
    </citation>
    <scope>NUCLEOTIDE SEQUENCE [LARGE SCALE GENOMIC DNA]</scope>
    <source>
        <strain evidence="1 2">AS3.12</strain>
    </source>
</reference>
<dbReference type="Proteomes" id="UP000585437">
    <property type="component" value="Unassembled WGS sequence"/>
</dbReference>
<protein>
    <submittedName>
        <fullName evidence="1">NTP pyrophosphatase (Non-canonical NTP hydrolase)</fullName>
    </submittedName>
</protein>
<dbReference type="SUPFAM" id="SSF101386">
    <property type="entry name" value="all-alpha NTP pyrophosphatases"/>
    <property type="match status" value="1"/>
</dbReference>
<name>A0A7X0JJ28_9HYPH</name>
<dbReference type="RefSeq" id="WP_246453975.1">
    <property type="nucleotide sequence ID" value="NZ_JACHBU010000003.1"/>
</dbReference>
<dbReference type="AlphaFoldDB" id="A0A7X0JJ28"/>
<comment type="caution">
    <text evidence="1">The sequence shown here is derived from an EMBL/GenBank/DDBJ whole genome shotgun (WGS) entry which is preliminary data.</text>
</comment>
<dbReference type="GO" id="GO:0016787">
    <property type="term" value="F:hydrolase activity"/>
    <property type="evidence" value="ECO:0007669"/>
    <property type="project" value="UniProtKB-KW"/>
</dbReference>
<proteinExistence type="predicted"/>
<dbReference type="CDD" id="cd11538">
    <property type="entry name" value="NTP-PPase_u1"/>
    <property type="match status" value="1"/>
</dbReference>
<accession>A0A7X0JJ28</accession>
<gene>
    <name evidence="1" type="ORF">F4695_001878</name>
</gene>
<dbReference type="Gene3D" id="1.10.287.1080">
    <property type="entry name" value="MazG-like"/>
    <property type="match status" value="1"/>
</dbReference>
<keyword evidence="2" id="KW-1185">Reference proteome</keyword>
<evidence type="ECO:0000313" key="2">
    <source>
        <dbReference type="Proteomes" id="UP000585437"/>
    </source>
</evidence>
<evidence type="ECO:0000313" key="1">
    <source>
        <dbReference type="EMBL" id="MBB6508529.1"/>
    </source>
</evidence>
<dbReference type="EMBL" id="JACHBU010000003">
    <property type="protein sequence ID" value="MBB6508529.1"/>
    <property type="molecule type" value="Genomic_DNA"/>
</dbReference>
<keyword evidence="1" id="KW-0378">Hydrolase</keyword>